<keyword evidence="4" id="KW-0677">Repeat</keyword>
<name>A0A6N7S8M5_9FIRM</name>
<dbReference type="PROSITE" id="PS50893">
    <property type="entry name" value="ABC_TRANSPORTER_2"/>
    <property type="match status" value="2"/>
</dbReference>
<dbReference type="GO" id="GO:0005737">
    <property type="term" value="C:cytoplasm"/>
    <property type="evidence" value="ECO:0007669"/>
    <property type="project" value="UniProtKB-SubCell"/>
</dbReference>
<feature type="domain" description="ABC transporter" evidence="17">
    <location>
        <begin position="476"/>
        <end position="800"/>
    </location>
</feature>
<evidence type="ECO:0000256" key="15">
    <source>
        <dbReference type="ARBA" id="ARBA00039316"/>
    </source>
</evidence>
<dbReference type="Pfam" id="PF13304">
    <property type="entry name" value="AAA_21"/>
    <property type="match status" value="1"/>
</dbReference>
<keyword evidence="13" id="KW-0234">DNA repair</keyword>
<reference evidence="20 21" key="1">
    <citation type="journal article" date="2019" name="Nat. Med.">
        <title>A library of human gut bacterial isolates paired with longitudinal multiomics data enables mechanistic microbiome research.</title>
        <authorList>
            <person name="Poyet M."/>
            <person name="Groussin M."/>
            <person name="Gibbons S.M."/>
            <person name="Avila-Pacheco J."/>
            <person name="Jiang X."/>
            <person name="Kearney S.M."/>
            <person name="Perrotta A.R."/>
            <person name="Berdy B."/>
            <person name="Zhao S."/>
            <person name="Lieberman T.D."/>
            <person name="Swanson P.K."/>
            <person name="Smith M."/>
            <person name="Roesemann S."/>
            <person name="Alexander J.E."/>
            <person name="Rich S.A."/>
            <person name="Livny J."/>
            <person name="Vlamakis H."/>
            <person name="Clish C."/>
            <person name="Bullock K."/>
            <person name="Deik A."/>
            <person name="Scott J."/>
            <person name="Pierce K.A."/>
            <person name="Xavier R.J."/>
            <person name="Alm E.J."/>
        </authorList>
    </citation>
    <scope>NUCLEOTIDE SEQUENCE [LARGE SCALE GENOMIC DNA]</scope>
    <source>
        <strain evidence="18 20">BIOML-A4</strain>
        <strain evidence="19 21">BIOML-A5</strain>
    </source>
</reference>
<dbReference type="GO" id="GO:0005524">
    <property type="term" value="F:ATP binding"/>
    <property type="evidence" value="ECO:0007669"/>
    <property type="project" value="UniProtKB-KW"/>
</dbReference>
<dbReference type="AlphaFoldDB" id="A0A6N7S8M5"/>
<gene>
    <name evidence="19" type="ORF">GKD88_12725</name>
    <name evidence="18" type="ORF">GKE08_13055</name>
</gene>
<accession>A0A6N7S8M5</accession>
<evidence type="ECO:0000256" key="3">
    <source>
        <dbReference type="ARBA" id="ARBA00022723"/>
    </source>
</evidence>
<evidence type="ECO:0000313" key="20">
    <source>
        <dbReference type="Proteomes" id="UP000433575"/>
    </source>
</evidence>
<dbReference type="Gene3D" id="1.20.1580.10">
    <property type="entry name" value="ABC transporter ATPase like domain"/>
    <property type="match status" value="2"/>
</dbReference>
<dbReference type="RefSeq" id="WP_154239454.1">
    <property type="nucleotide sequence ID" value="NZ_CALJPI010000258.1"/>
</dbReference>
<keyword evidence="3" id="KW-0479">Metal-binding</keyword>
<dbReference type="Gene3D" id="3.40.50.300">
    <property type="entry name" value="P-loop containing nucleotide triphosphate hydrolases"/>
    <property type="match status" value="2"/>
</dbReference>
<dbReference type="Proteomes" id="UP000480929">
    <property type="component" value="Unassembled WGS sequence"/>
</dbReference>
<dbReference type="OrthoDB" id="9809851at2"/>
<feature type="domain" description="ABC transporter" evidence="17">
    <location>
        <begin position="229"/>
        <end position="477"/>
    </location>
</feature>
<protein>
    <recommendedName>
        <fullName evidence="15">UvrABC system protein A</fullName>
    </recommendedName>
    <alternativeName>
        <fullName evidence="16">Excinuclease ABC subunit A</fullName>
    </alternativeName>
</protein>
<dbReference type="PANTHER" id="PTHR43152:SF3">
    <property type="entry name" value="UVRABC SYSTEM PROTEIN A"/>
    <property type="match status" value="1"/>
</dbReference>
<dbReference type="EMBL" id="WKPI01000024">
    <property type="protein sequence ID" value="MSC33984.1"/>
    <property type="molecule type" value="Genomic_DNA"/>
</dbReference>
<evidence type="ECO:0000256" key="10">
    <source>
        <dbReference type="ARBA" id="ARBA00022840"/>
    </source>
</evidence>
<organism evidence="18 20">
    <name type="scientific">Holdemania massiliensis</name>
    <dbReference type="NCBI Taxonomy" id="1468449"/>
    <lineage>
        <taxon>Bacteria</taxon>
        <taxon>Bacillati</taxon>
        <taxon>Bacillota</taxon>
        <taxon>Erysipelotrichia</taxon>
        <taxon>Erysipelotrichales</taxon>
        <taxon>Erysipelotrichaceae</taxon>
        <taxon>Holdemania</taxon>
    </lineage>
</organism>
<dbReference type="SUPFAM" id="SSF52540">
    <property type="entry name" value="P-loop containing nucleoside triphosphate hydrolases"/>
    <property type="match status" value="2"/>
</dbReference>
<dbReference type="GO" id="GO:0016887">
    <property type="term" value="F:ATP hydrolysis activity"/>
    <property type="evidence" value="ECO:0007669"/>
    <property type="project" value="InterPro"/>
</dbReference>
<dbReference type="Pfam" id="PF17755">
    <property type="entry name" value="UvrA_DNA-bind"/>
    <property type="match status" value="1"/>
</dbReference>
<dbReference type="PANTHER" id="PTHR43152">
    <property type="entry name" value="UVRABC SYSTEM PROTEIN A"/>
    <property type="match status" value="1"/>
</dbReference>
<dbReference type="GO" id="GO:0004518">
    <property type="term" value="F:nuclease activity"/>
    <property type="evidence" value="ECO:0007669"/>
    <property type="project" value="UniProtKB-KW"/>
</dbReference>
<keyword evidence="10 18" id="KW-0067">ATP-binding</keyword>
<evidence type="ECO:0000256" key="6">
    <source>
        <dbReference type="ARBA" id="ARBA00022763"/>
    </source>
</evidence>
<comment type="caution">
    <text evidence="18">The sequence shown here is derived from an EMBL/GenBank/DDBJ whole genome shotgun (WGS) entry which is preliminary data.</text>
</comment>
<keyword evidence="11" id="KW-0267">Excision nuclease</keyword>
<evidence type="ECO:0000256" key="11">
    <source>
        <dbReference type="ARBA" id="ARBA00022881"/>
    </source>
</evidence>
<dbReference type="InterPro" id="IPR041552">
    <property type="entry name" value="UvrA_DNA-bd"/>
</dbReference>
<dbReference type="GO" id="GO:0006281">
    <property type="term" value="P:DNA repair"/>
    <property type="evidence" value="ECO:0007669"/>
    <property type="project" value="UniProtKB-KW"/>
</dbReference>
<keyword evidence="9" id="KW-0862">Zinc</keyword>
<dbReference type="Proteomes" id="UP000433575">
    <property type="component" value="Unassembled WGS sequence"/>
</dbReference>
<dbReference type="InterPro" id="IPR017871">
    <property type="entry name" value="ABC_transporter-like_CS"/>
</dbReference>
<evidence type="ECO:0000256" key="12">
    <source>
        <dbReference type="ARBA" id="ARBA00023125"/>
    </source>
</evidence>
<evidence type="ECO:0000256" key="8">
    <source>
        <dbReference type="ARBA" id="ARBA00022771"/>
    </source>
</evidence>
<keyword evidence="7" id="KW-0228">DNA excision</keyword>
<keyword evidence="6" id="KW-0227">DNA damage</keyword>
<dbReference type="GO" id="GO:0003677">
    <property type="term" value="F:DNA binding"/>
    <property type="evidence" value="ECO:0007669"/>
    <property type="project" value="UniProtKB-KW"/>
</dbReference>
<keyword evidence="5" id="KW-0547">Nucleotide-binding</keyword>
<evidence type="ECO:0000313" key="18">
    <source>
        <dbReference type="EMBL" id="MSA90254.1"/>
    </source>
</evidence>
<dbReference type="PROSITE" id="PS00211">
    <property type="entry name" value="ABC_TRANSPORTER_1"/>
    <property type="match status" value="2"/>
</dbReference>
<evidence type="ECO:0000256" key="16">
    <source>
        <dbReference type="ARBA" id="ARBA00042156"/>
    </source>
</evidence>
<dbReference type="InterPro" id="IPR003439">
    <property type="entry name" value="ABC_transporter-like_ATP-bd"/>
</dbReference>
<sequence>MDKIEILNAREGNLKDVSLTLPKEKLIVLTGVSGSGKSTFLIDVLFNECQRQYLEAMGMQGIPKPKVRKVRGASPAIVITQTMENKNPRSTVGTQSNIYTDLRMIYEKLHRRTCPQCHREIEAAECRETTEKINGDFHVTMDCPHCGFRMDKLTRTYFSFNTTEGACPACEGLGQISVIDSARILDDSLSLEQGAVRFWEKRYGEYQGELYYAACRALGIEEPHNVPLSQYTALQRKLLLEGRASLSGKPNLKKAGNFEGVVANLKRRWAEKGGQASALDAYFKQTPCPICHGERLTELSRTVTVNKTRLPELSALSLTALQAWIEQLDAILFGNAGIVAEAYLRDIQTKLRRLIRLGLGYLTLDRQIVTLSGGERQRLRLAAALDLEMSGLVIMLDEPTAGLHPQDTEGLIDLLKHLRDLGNTVIVIEHDLEIMAAADLLVEFGPGAGIHGGRIVSFGTLKQLQADPASLSGAWLQRPDEFNPHPRPAQNWITIENASLYNLKHLDVKIPIGCLNAVTGPSGSGKSTLIFEVLSAGRCPQAMIRGLENFDQIVRIEQTSITRMKRSNTATYTGIYTLIRQLFAQTEQARAAGLSAKAFSFNTPGGRCERCQGMGVVESNLLFFADTEIVCPQCQGQRFNETVLDVRYNGMTIREVLDLTVEEALDFFADQPKLHAQLALLAETGLGYLPLGQPLTTLSGGEAQRLKLAAELIENPSGKRQLYLMDEPTTGLHPEDIDRFIRLLYRLREAGHTLIVVEHNPQLIRACDWVIDLGPQGGDQGGQLMFAGEPQVLKFAGVSATARYL</sequence>
<evidence type="ECO:0000259" key="17">
    <source>
        <dbReference type="PROSITE" id="PS50893"/>
    </source>
</evidence>
<comment type="subcellular location">
    <subcellularLocation>
        <location evidence="1">Cytoplasm</location>
    </subcellularLocation>
</comment>
<evidence type="ECO:0000256" key="1">
    <source>
        <dbReference type="ARBA" id="ARBA00004496"/>
    </source>
</evidence>
<comment type="similarity">
    <text evidence="14">Belongs to the ABC transporter superfamily. UvrA family.</text>
</comment>
<keyword evidence="2" id="KW-0963">Cytoplasm</keyword>
<evidence type="ECO:0000256" key="9">
    <source>
        <dbReference type="ARBA" id="ARBA00022833"/>
    </source>
</evidence>
<dbReference type="InterPro" id="IPR027417">
    <property type="entry name" value="P-loop_NTPase"/>
</dbReference>
<dbReference type="Gene3D" id="1.10.8.280">
    <property type="entry name" value="ABC transporter ATPase domain-like"/>
    <property type="match status" value="1"/>
</dbReference>
<proteinExistence type="inferred from homology"/>
<keyword evidence="12" id="KW-0238">DNA-binding</keyword>
<keyword evidence="21" id="KW-1185">Reference proteome</keyword>
<evidence type="ECO:0000313" key="21">
    <source>
        <dbReference type="Proteomes" id="UP000480929"/>
    </source>
</evidence>
<dbReference type="GO" id="GO:0008270">
    <property type="term" value="F:zinc ion binding"/>
    <property type="evidence" value="ECO:0007669"/>
    <property type="project" value="UniProtKB-KW"/>
</dbReference>
<keyword evidence="8" id="KW-0863">Zinc-finger</keyword>
<evidence type="ECO:0000256" key="13">
    <source>
        <dbReference type="ARBA" id="ARBA00023204"/>
    </source>
</evidence>
<evidence type="ECO:0000256" key="14">
    <source>
        <dbReference type="ARBA" id="ARBA00038000"/>
    </source>
</evidence>
<evidence type="ECO:0000256" key="7">
    <source>
        <dbReference type="ARBA" id="ARBA00022769"/>
    </source>
</evidence>
<dbReference type="EMBL" id="WKPJ01000022">
    <property type="protein sequence ID" value="MSA90254.1"/>
    <property type="molecule type" value="Genomic_DNA"/>
</dbReference>
<evidence type="ECO:0000256" key="2">
    <source>
        <dbReference type="ARBA" id="ARBA00022490"/>
    </source>
</evidence>
<evidence type="ECO:0000256" key="5">
    <source>
        <dbReference type="ARBA" id="ARBA00022741"/>
    </source>
</evidence>
<dbReference type="InterPro" id="IPR003959">
    <property type="entry name" value="ATPase_AAA_core"/>
</dbReference>
<evidence type="ECO:0000256" key="4">
    <source>
        <dbReference type="ARBA" id="ARBA00022737"/>
    </source>
</evidence>
<evidence type="ECO:0000313" key="19">
    <source>
        <dbReference type="EMBL" id="MSC33984.1"/>
    </source>
</evidence>